<proteinExistence type="inferred from homology"/>
<name>A0A1V2ABH7_9BACI</name>
<dbReference type="EMBL" id="MSFI01000002">
    <property type="protein sequence ID" value="OMP68346.1"/>
    <property type="molecule type" value="Genomic_DNA"/>
</dbReference>
<dbReference type="PRINTS" id="PR00039">
    <property type="entry name" value="HTHLYSR"/>
</dbReference>
<dbReference type="PANTHER" id="PTHR30126">
    <property type="entry name" value="HTH-TYPE TRANSCRIPTIONAL REGULATOR"/>
    <property type="match status" value="1"/>
</dbReference>
<comment type="similarity">
    <text evidence="1">Belongs to the LysR transcriptional regulatory family.</text>
</comment>
<dbReference type="OrthoDB" id="107670at2"/>
<dbReference type="PANTHER" id="PTHR30126:SF78">
    <property type="entry name" value="HTH LYSR-TYPE DOMAIN-CONTAINING PROTEIN"/>
    <property type="match status" value="1"/>
</dbReference>
<keyword evidence="7" id="KW-1185">Reference proteome</keyword>
<evidence type="ECO:0000256" key="1">
    <source>
        <dbReference type="ARBA" id="ARBA00009437"/>
    </source>
</evidence>
<dbReference type="CDD" id="cd05466">
    <property type="entry name" value="PBP2_LTTR_substrate"/>
    <property type="match status" value="1"/>
</dbReference>
<evidence type="ECO:0000313" key="7">
    <source>
        <dbReference type="Proteomes" id="UP000188613"/>
    </source>
</evidence>
<evidence type="ECO:0000256" key="4">
    <source>
        <dbReference type="ARBA" id="ARBA00023163"/>
    </source>
</evidence>
<reference evidence="6 7" key="1">
    <citation type="submission" date="2016-12" db="EMBL/GenBank/DDBJ databases">
        <title>Domibacillus sp. SAB 38T whole genome sequencing.</title>
        <authorList>
            <person name="Verma A."/>
            <person name="Ojha A.K."/>
            <person name="Krishnamurthi S."/>
        </authorList>
    </citation>
    <scope>NUCLEOTIDE SEQUENCE [LARGE SCALE GENOMIC DNA]</scope>
    <source>
        <strain evidence="6 7">SAB 38</strain>
    </source>
</reference>
<accession>A0A1V2ABH7</accession>
<dbReference type="InterPro" id="IPR036390">
    <property type="entry name" value="WH_DNA-bd_sf"/>
</dbReference>
<comment type="caution">
    <text evidence="6">The sequence shown here is derived from an EMBL/GenBank/DDBJ whole genome shotgun (WGS) entry which is preliminary data.</text>
</comment>
<dbReference type="Proteomes" id="UP000188613">
    <property type="component" value="Unassembled WGS sequence"/>
</dbReference>
<keyword evidence="4" id="KW-0804">Transcription</keyword>
<dbReference type="RefSeq" id="WP_076763439.1">
    <property type="nucleotide sequence ID" value="NZ_MSFI01000002.1"/>
</dbReference>
<dbReference type="Gene3D" id="3.40.190.290">
    <property type="match status" value="1"/>
</dbReference>
<dbReference type="SUPFAM" id="SSF46785">
    <property type="entry name" value="Winged helix' DNA-binding domain"/>
    <property type="match status" value="1"/>
</dbReference>
<sequence length="290" mass="33758">MDERDWLVLQTLYKEKNITNAAKTLYISQPALTNRLKQIEKVFGVKIVNRGRRGVQFTPQGEYLAKCANEMIQRMQSIKENVHNMEYKMTGTLRLGVSTFFTDYKLPGLLKLFKDEYPNIEFKVITDWSSHIAHLIHNQDVHVGFVKGDYGWKDQKRLLFEETICIASKEEIDLDHLPDLPRIDYRTDQNLKMLVDNWWAAHYTKPPLISIDVDKAGTCKNMVANGLGYAILPSMILDDLENLHKIDLNTSDGEPIIRKSWMFYHEESLQLNIVRAFVEFIERVDLDAIH</sequence>
<feature type="domain" description="HTH lysR-type" evidence="5">
    <location>
        <begin position="1"/>
        <end position="58"/>
    </location>
</feature>
<keyword evidence="2" id="KW-0805">Transcription regulation</keyword>
<dbReference type="InterPro" id="IPR005119">
    <property type="entry name" value="LysR_subst-bd"/>
</dbReference>
<dbReference type="GO" id="GO:0000976">
    <property type="term" value="F:transcription cis-regulatory region binding"/>
    <property type="evidence" value="ECO:0007669"/>
    <property type="project" value="TreeGrafter"/>
</dbReference>
<dbReference type="AlphaFoldDB" id="A0A1V2ABH7"/>
<evidence type="ECO:0000256" key="2">
    <source>
        <dbReference type="ARBA" id="ARBA00023015"/>
    </source>
</evidence>
<dbReference type="SUPFAM" id="SSF53850">
    <property type="entry name" value="Periplasmic binding protein-like II"/>
    <property type="match status" value="1"/>
</dbReference>
<dbReference type="Gene3D" id="1.10.10.10">
    <property type="entry name" value="Winged helix-like DNA-binding domain superfamily/Winged helix DNA-binding domain"/>
    <property type="match status" value="1"/>
</dbReference>
<dbReference type="Pfam" id="PF03466">
    <property type="entry name" value="LysR_substrate"/>
    <property type="match status" value="1"/>
</dbReference>
<protein>
    <submittedName>
        <fullName evidence="6">LysR family transcriptional regulator</fullName>
    </submittedName>
</protein>
<dbReference type="Pfam" id="PF00126">
    <property type="entry name" value="HTH_1"/>
    <property type="match status" value="1"/>
</dbReference>
<dbReference type="PROSITE" id="PS50931">
    <property type="entry name" value="HTH_LYSR"/>
    <property type="match status" value="1"/>
</dbReference>
<dbReference type="STRING" id="1714355.BTO28_01625"/>
<dbReference type="InterPro" id="IPR036388">
    <property type="entry name" value="WH-like_DNA-bd_sf"/>
</dbReference>
<dbReference type="GO" id="GO:0003700">
    <property type="term" value="F:DNA-binding transcription factor activity"/>
    <property type="evidence" value="ECO:0007669"/>
    <property type="project" value="InterPro"/>
</dbReference>
<gene>
    <name evidence="6" type="ORF">BTO28_01625</name>
</gene>
<evidence type="ECO:0000256" key="3">
    <source>
        <dbReference type="ARBA" id="ARBA00023125"/>
    </source>
</evidence>
<evidence type="ECO:0000313" key="6">
    <source>
        <dbReference type="EMBL" id="OMP68346.1"/>
    </source>
</evidence>
<evidence type="ECO:0000259" key="5">
    <source>
        <dbReference type="PROSITE" id="PS50931"/>
    </source>
</evidence>
<keyword evidence="3" id="KW-0238">DNA-binding</keyword>
<dbReference type="InterPro" id="IPR000847">
    <property type="entry name" value="LysR_HTH_N"/>
</dbReference>
<organism evidence="6 7">
    <name type="scientific">Domibacillus epiphyticus</name>
    <dbReference type="NCBI Taxonomy" id="1714355"/>
    <lineage>
        <taxon>Bacteria</taxon>
        <taxon>Bacillati</taxon>
        <taxon>Bacillota</taxon>
        <taxon>Bacilli</taxon>
        <taxon>Bacillales</taxon>
        <taxon>Bacillaceae</taxon>
        <taxon>Domibacillus</taxon>
    </lineage>
</organism>